<evidence type="ECO:0000259" key="8">
    <source>
        <dbReference type="PROSITE" id="PS50103"/>
    </source>
</evidence>
<dbReference type="OrthoDB" id="47330at2759"/>
<feature type="compositionally biased region" description="Polar residues" evidence="7">
    <location>
        <begin position="716"/>
        <end position="733"/>
    </location>
</feature>
<organism evidence="9 10">
    <name type="scientific">Daedalea quercina L-15889</name>
    <dbReference type="NCBI Taxonomy" id="1314783"/>
    <lineage>
        <taxon>Eukaryota</taxon>
        <taxon>Fungi</taxon>
        <taxon>Dikarya</taxon>
        <taxon>Basidiomycota</taxon>
        <taxon>Agaricomycotina</taxon>
        <taxon>Agaricomycetes</taxon>
        <taxon>Polyporales</taxon>
        <taxon>Fomitopsis</taxon>
    </lineage>
</organism>
<evidence type="ECO:0000256" key="7">
    <source>
        <dbReference type="SAM" id="MobiDB-lite"/>
    </source>
</evidence>
<feature type="compositionally biased region" description="Low complexity" evidence="7">
    <location>
        <begin position="659"/>
        <end position="678"/>
    </location>
</feature>
<keyword evidence="10" id="KW-1185">Reference proteome</keyword>
<dbReference type="GO" id="GO:0005737">
    <property type="term" value="C:cytoplasm"/>
    <property type="evidence" value="ECO:0007669"/>
    <property type="project" value="TreeGrafter"/>
</dbReference>
<evidence type="ECO:0000256" key="2">
    <source>
        <dbReference type="ARBA" id="ARBA00022741"/>
    </source>
</evidence>
<evidence type="ECO:0000256" key="6">
    <source>
        <dbReference type="PROSITE-ProRule" id="PRU00723"/>
    </source>
</evidence>
<dbReference type="Pfam" id="PF07728">
    <property type="entry name" value="AAA_5"/>
    <property type="match status" value="1"/>
</dbReference>
<feature type="zinc finger region" description="C3H1-type" evidence="6">
    <location>
        <begin position="9"/>
        <end position="36"/>
    </location>
</feature>
<dbReference type="Gene3D" id="4.10.1000.10">
    <property type="entry name" value="Zinc finger, CCCH-type"/>
    <property type="match status" value="1"/>
</dbReference>
<dbReference type="GO" id="GO:0005524">
    <property type="term" value="F:ATP binding"/>
    <property type="evidence" value="ECO:0007669"/>
    <property type="project" value="UniProtKB-KW"/>
</dbReference>
<dbReference type="GO" id="GO:0034605">
    <property type="term" value="P:cellular response to heat"/>
    <property type="evidence" value="ECO:0007669"/>
    <property type="project" value="TreeGrafter"/>
</dbReference>
<feature type="region of interest" description="Disordered" evidence="7">
    <location>
        <begin position="416"/>
        <end position="455"/>
    </location>
</feature>
<evidence type="ECO:0000256" key="5">
    <source>
        <dbReference type="ARBA" id="ARBA00022840"/>
    </source>
</evidence>
<feature type="domain" description="C3H1-type" evidence="8">
    <location>
        <begin position="9"/>
        <end position="36"/>
    </location>
</feature>
<feature type="region of interest" description="Disordered" evidence="7">
    <location>
        <begin position="104"/>
        <end position="233"/>
    </location>
</feature>
<dbReference type="SMART" id="SM00356">
    <property type="entry name" value="ZnF_C3H1"/>
    <property type="match status" value="1"/>
</dbReference>
<dbReference type="InterPro" id="IPR027417">
    <property type="entry name" value="P-loop_NTPase"/>
</dbReference>
<evidence type="ECO:0000313" key="9">
    <source>
        <dbReference type="EMBL" id="KZT69829.1"/>
    </source>
</evidence>
<dbReference type="STRING" id="1314783.A0A165QRE0"/>
<dbReference type="Proteomes" id="UP000076727">
    <property type="component" value="Unassembled WGS sequence"/>
</dbReference>
<accession>A0A165QRE0</accession>
<feature type="region of interest" description="Disordered" evidence="7">
    <location>
        <begin position="751"/>
        <end position="788"/>
    </location>
</feature>
<dbReference type="InterPro" id="IPR000571">
    <property type="entry name" value="Znf_CCCH"/>
</dbReference>
<dbReference type="GO" id="GO:0016887">
    <property type="term" value="F:ATP hydrolysis activity"/>
    <property type="evidence" value="ECO:0007669"/>
    <property type="project" value="InterPro"/>
</dbReference>
<protein>
    <recommendedName>
        <fullName evidence="8">C3H1-type domain-containing protein</fullName>
    </recommendedName>
</protein>
<dbReference type="PANTHER" id="PTHR11638:SF18">
    <property type="entry name" value="HEAT SHOCK PROTEIN 104"/>
    <property type="match status" value="1"/>
</dbReference>
<dbReference type="Pfam" id="PF00642">
    <property type="entry name" value="zf-CCCH"/>
    <property type="match status" value="1"/>
</dbReference>
<dbReference type="SUPFAM" id="SSF52540">
    <property type="entry name" value="P-loop containing nucleoside triphosphate hydrolases"/>
    <property type="match status" value="1"/>
</dbReference>
<dbReference type="EMBL" id="KV429055">
    <property type="protein sequence ID" value="KZT69829.1"/>
    <property type="molecule type" value="Genomic_DNA"/>
</dbReference>
<dbReference type="PROSITE" id="PS50103">
    <property type="entry name" value="ZF_C3H1"/>
    <property type="match status" value="1"/>
</dbReference>
<keyword evidence="3 6" id="KW-0863">Zinc-finger</keyword>
<feature type="region of interest" description="Disordered" evidence="7">
    <location>
        <begin position="815"/>
        <end position="854"/>
    </location>
</feature>
<dbReference type="GO" id="GO:0008270">
    <property type="term" value="F:zinc ion binding"/>
    <property type="evidence" value="ECO:0007669"/>
    <property type="project" value="UniProtKB-KW"/>
</dbReference>
<dbReference type="SUPFAM" id="SSF90229">
    <property type="entry name" value="CCCH zinc finger"/>
    <property type="match status" value="1"/>
</dbReference>
<sequence length="1321" mass="141615">MTIPDPPWKQKTRPCPFYSQGRCLFADSCNFLHDVKAPRSQTESCTPSRSPLPSPPESPVDGLVYQKKARRTSKVVRFCSPPRSPRLSSLLMALGDAIQQDELEEAEMGLIIDDEDEDSDDADAVSSSEAVEDESPEDISGPAAIVSTTVSDAPYLSAHDDHATGSDPAITLAVRSSEDECPEDIPESIARASRTILDAPYDSAYDYGESHSGPAGSSSEDESPADMSDSIARVSLDAVPPSLPVAVAKASTTAFDGIHPSAYDDHETSSDPAITPRSSVVQGSDSSVGDEEEITITQFSLPAPRSPSTRTSSDLLSPIDLSGTASLLGSVSRECSASDLLREDSIDSGFAEGCFAPRTFLTSPPRSPRRISTLSILSSPFGSPTKRMRLAGEEHYHGHGVAEFFSPAFSAGASQFDDAEESGAQYSDVDSRPPSAEGENAQESPSAEGSDVSVDPLATVKVHTISTTDSPEQARRPSVVIEGVSPIGDDTLQIYNGYILGHGQDCGSDESHMWSDESSVPSSSVPTPAPEVEVGGRVFSAPLRIWTLSAESDTASPLRSPFEEHPPRVFSNPAKGKAPVRPASPWSEVSPELSPLPSPEPSPFASSQVSPEPPPQPSSLLSSEPSPQPPFLSDPEAHERQVKWERRASTKVPLAWRQSSIPGGSLSRGSSPRQGAARPRPPALTGLGPTSHDRDSRAPSPSPLRASVSAEGTPATEVQQEISPVQSAQSVPGSSRLKPLRLSMILSASTSASASPMSPSFQLTSGLESSTGIPPLTTGTTASSPVSSEYSLSNARLLSSRRSSLIPSGTRNTLLIDRTHTRSHGFSSGSKLHSQLATSPTAPNSAPVPHTSSWHARKGSRTLVLLHRQSFIEKFARPDSRASEPILYEEDEDELSRDETLKILRPTSSVSHATPANPSPPSPIHAIATPRPTLLFALASDNVDEVKRVLASGEAGPNDDVGPQSALAFTLTSRQLKHRQEMVKLLLAHGADPAAAKQAIVLSRPASTGPHEDGDGPPPNPLEELDHATKYYIKRADAPQTRRASALIHRSFFRPLARVRYDLVGQDRALEQLFRVLSMPTMAPVVVLLCGPSGHGKSLLARKFGSLLEVPTHTVNMTTLRDTHDIWRSYSMSPYEAPSDCTLADFLIANEGRRCVVVLDEIEKTPNEKVLSSLLMPWELGRCSFEAGHRHVDVSQVIWLGTSNIGHDLVFEHQENRQDPEAPMSREDYVDLMGLLRPRVSQRLGASLLSRVTTVLPFIPFTTEEKLAIAAEALHSSTSEETELPPATIDMIVRNSLSAYIPAEGARSLYRAVSNLLLDTI</sequence>
<keyword evidence="2" id="KW-0547">Nucleotide-binding</keyword>
<proteinExistence type="predicted"/>
<evidence type="ECO:0000256" key="4">
    <source>
        <dbReference type="ARBA" id="ARBA00022833"/>
    </source>
</evidence>
<feature type="compositionally biased region" description="Low complexity" evidence="7">
    <location>
        <begin position="300"/>
        <end position="317"/>
    </location>
</feature>
<feature type="compositionally biased region" description="Polar residues" evidence="7">
    <location>
        <begin position="824"/>
        <end position="854"/>
    </location>
</feature>
<feature type="region of interest" description="Disordered" evidence="7">
    <location>
        <begin position="552"/>
        <end position="734"/>
    </location>
</feature>
<keyword evidence="4 6" id="KW-0862">Zinc</keyword>
<evidence type="ECO:0000313" key="10">
    <source>
        <dbReference type="Proteomes" id="UP000076727"/>
    </source>
</evidence>
<evidence type="ECO:0000256" key="3">
    <source>
        <dbReference type="ARBA" id="ARBA00022771"/>
    </source>
</evidence>
<feature type="compositionally biased region" description="Acidic residues" evidence="7">
    <location>
        <begin position="104"/>
        <end position="123"/>
    </location>
</feature>
<feature type="compositionally biased region" description="Basic and acidic residues" evidence="7">
    <location>
        <begin position="635"/>
        <end position="648"/>
    </location>
</feature>
<dbReference type="Gene3D" id="3.40.50.300">
    <property type="entry name" value="P-loop containing nucleotide triphosphate hydrolases"/>
    <property type="match status" value="1"/>
</dbReference>
<keyword evidence="5" id="KW-0067">ATP-binding</keyword>
<gene>
    <name evidence="9" type="ORF">DAEQUDRAFT_765150</name>
</gene>
<reference evidence="9 10" key="1">
    <citation type="journal article" date="2016" name="Mol. Biol. Evol.">
        <title>Comparative Genomics of Early-Diverging Mushroom-Forming Fungi Provides Insights into the Origins of Lignocellulose Decay Capabilities.</title>
        <authorList>
            <person name="Nagy L.G."/>
            <person name="Riley R."/>
            <person name="Tritt A."/>
            <person name="Adam C."/>
            <person name="Daum C."/>
            <person name="Floudas D."/>
            <person name="Sun H."/>
            <person name="Yadav J.S."/>
            <person name="Pangilinan J."/>
            <person name="Larsson K.H."/>
            <person name="Matsuura K."/>
            <person name="Barry K."/>
            <person name="Labutti K."/>
            <person name="Kuo R."/>
            <person name="Ohm R.A."/>
            <person name="Bhattacharya S.S."/>
            <person name="Shirouzu T."/>
            <person name="Yoshinaga Y."/>
            <person name="Martin F.M."/>
            <person name="Grigoriev I.V."/>
            <person name="Hibbett D.S."/>
        </authorList>
    </citation>
    <scope>NUCLEOTIDE SEQUENCE [LARGE SCALE GENOMIC DNA]</scope>
    <source>
        <strain evidence="9 10">L-15889</strain>
    </source>
</reference>
<feature type="region of interest" description="Disordered" evidence="7">
    <location>
        <begin position="256"/>
        <end position="317"/>
    </location>
</feature>
<dbReference type="PANTHER" id="PTHR11638">
    <property type="entry name" value="ATP-DEPENDENT CLP PROTEASE"/>
    <property type="match status" value="1"/>
</dbReference>
<evidence type="ECO:0000256" key="1">
    <source>
        <dbReference type="ARBA" id="ARBA00022723"/>
    </source>
</evidence>
<feature type="region of interest" description="Disordered" evidence="7">
    <location>
        <begin position="508"/>
        <end position="529"/>
    </location>
</feature>
<feature type="compositionally biased region" description="Low complexity" evidence="7">
    <location>
        <begin position="516"/>
        <end position="529"/>
    </location>
</feature>
<feature type="compositionally biased region" description="Polar residues" evidence="7">
    <location>
        <begin position="761"/>
        <end position="788"/>
    </location>
</feature>
<feature type="compositionally biased region" description="Low complexity" evidence="7">
    <location>
        <begin position="584"/>
        <end position="593"/>
    </location>
</feature>
<feature type="compositionally biased region" description="Low complexity" evidence="7">
    <location>
        <begin position="751"/>
        <end position="760"/>
    </location>
</feature>
<dbReference type="InterPro" id="IPR036855">
    <property type="entry name" value="Znf_CCCH_sf"/>
</dbReference>
<name>A0A165QRE0_9APHY</name>
<feature type="region of interest" description="Disordered" evidence="7">
    <location>
        <begin position="40"/>
        <end position="61"/>
    </location>
</feature>
<dbReference type="InterPro" id="IPR050130">
    <property type="entry name" value="ClpA_ClpB"/>
</dbReference>
<dbReference type="InterPro" id="IPR011704">
    <property type="entry name" value="ATPase_dyneun-rel_AAA"/>
</dbReference>
<keyword evidence="1 6" id="KW-0479">Metal-binding</keyword>
<feature type="compositionally biased region" description="Low complexity" evidence="7">
    <location>
        <begin position="278"/>
        <end position="287"/>
    </location>
</feature>